<accession>A0A816SHI8</accession>
<organism evidence="1">
    <name type="scientific">Brassica napus</name>
    <name type="common">Rape</name>
    <dbReference type="NCBI Taxonomy" id="3708"/>
    <lineage>
        <taxon>Eukaryota</taxon>
        <taxon>Viridiplantae</taxon>
        <taxon>Streptophyta</taxon>
        <taxon>Embryophyta</taxon>
        <taxon>Tracheophyta</taxon>
        <taxon>Spermatophyta</taxon>
        <taxon>Magnoliopsida</taxon>
        <taxon>eudicotyledons</taxon>
        <taxon>Gunneridae</taxon>
        <taxon>Pentapetalae</taxon>
        <taxon>rosids</taxon>
        <taxon>malvids</taxon>
        <taxon>Brassicales</taxon>
        <taxon>Brassicaceae</taxon>
        <taxon>Brassiceae</taxon>
        <taxon>Brassica</taxon>
    </lineage>
</organism>
<proteinExistence type="predicted"/>
<dbReference type="Proteomes" id="UP001295469">
    <property type="component" value="Chromosome A06"/>
</dbReference>
<evidence type="ECO:0000313" key="1">
    <source>
        <dbReference type="EMBL" id="CAF2085142.1"/>
    </source>
</evidence>
<name>A0A816SHI8_BRANA</name>
<reference evidence="1" key="1">
    <citation type="submission" date="2021-01" db="EMBL/GenBank/DDBJ databases">
        <authorList>
            <consortium name="Genoscope - CEA"/>
            <person name="William W."/>
        </authorList>
    </citation>
    <scope>NUCLEOTIDE SEQUENCE</scope>
</reference>
<gene>
    <name evidence="1" type="ORF">DARMORV10_A06P19000.1</name>
</gene>
<dbReference type="EMBL" id="HG994360">
    <property type="protein sequence ID" value="CAF2085142.1"/>
    <property type="molecule type" value="Genomic_DNA"/>
</dbReference>
<protein>
    <submittedName>
        <fullName evidence="1">(rape) hypothetical protein</fullName>
    </submittedName>
</protein>
<sequence length="42" mass="5040">MEIFNQEMQQLFLLWRARTMAANSSSNHSHFCENCKYVFLNV</sequence>
<dbReference type="AlphaFoldDB" id="A0A816SHI8"/>